<dbReference type="Proteomes" id="UP001519460">
    <property type="component" value="Unassembled WGS sequence"/>
</dbReference>
<feature type="region of interest" description="Disordered" evidence="1">
    <location>
        <begin position="24"/>
        <end position="419"/>
    </location>
</feature>
<feature type="compositionally biased region" description="Polar residues" evidence="1">
    <location>
        <begin position="402"/>
        <end position="411"/>
    </location>
</feature>
<feature type="compositionally biased region" description="Basic and acidic residues" evidence="1">
    <location>
        <begin position="471"/>
        <end position="482"/>
    </location>
</feature>
<proteinExistence type="predicted"/>
<name>A0ABD0LZA3_9CAEN</name>
<evidence type="ECO:0000313" key="3">
    <source>
        <dbReference type="Proteomes" id="UP001519460"/>
    </source>
</evidence>
<feature type="compositionally biased region" description="Polar residues" evidence="1">
    <location>
        <begin position="265"/>
        <end position="287"/>
    </location>
</feature>
<keyword evidence="3" id="KW-1185">Reference proteome</keyword>
<evidence type="ECO:0000313" key="2">
    <source>
        <dbReference type="EMBL" id="KAK7504463.1"/>
    </source>
</evidence>
<sequence length="648" mass="67095">MEPPENGASLDDGEVVSDKAWELLNGDSSPKLKPDGEGGANASATKQADTCGGDSVAVNDDVEMSEALAKDQNSVSDVKLIVNGCDSESGTQDKCSTESVEISSAEVDEPSSNKTGSVDPAKEDPGIARSVSDGGDAALKASVSSEAAETSTVPNGGTCELEDGGAPDLDSNSDKDIVQLPAEETVGASCVDQTSDLLRDSSASSSSAQVDNAGDSSKVGVDADASDVVTQSGVEGDSAGRSNEEAGTLEVEQKGEEKNTEAEETTSTGDIVEQNDTSACDKGTSSAPDADNKMETGDVDNSDQPLVVPLPAETSTSDSNSAADNSSAVDRAGESANSSDKPDLSSEKQSASSDSAGPETVPSKPSNALYPLGKPVTDGVGSVNKPAKPAVKVKATARKSGQPVNKTSIIVNDSGGPGSGTIKIVNYGNSNITLKLSELEDVLKVKDVSKSVIKPDASKSLPKSVAGGDVSRNHQDKDKMDAAHAATVATCTADPTSEGAKFGSPKRKIGRMRFRKKRRGGTYDFPGMKKIPKKKKPFSLPGGNDSLDSKSEDGASDFEPLRKVSHKTIDSPRKCNALDLLTKNSHRAFRKRRNAMLRRKSNSPLKGRSVMDMLRERLAAGGDRTNSGDGVASSQTTPARSSQFVSNR</sequence>
<comment type="caution">
    <text evidence="2">The sequence shown here is derived from an EMBL/GenBank/DDBJ whole genome shotgun (WGS) entry which is preliminary data.</text>
</comment>
<feature type="compositionally biased region" description="Low complexity" evidence="1">
    <location>
        <begin position="385"/>
        <end position="394"/>
    </location>
</feature>
<feature type="compositionally biased region" description="Polar residues" evidence="1">
    <location>
        <begin position="624"/>
        <end position="648"/>
    </location>
</feature>
<dbReference type="EMBL" id="JACVVK020000015">
    <property type="protein sequence ID" value="KAK7504463.1"/>
    <property type="molecule type" value="Genomic_DNA"/>
</dbReference>
<feature type="compositionally biased region" description="Basic and acidic residues" evidence="1">
    <location>
        <begin position="547"/>
        <end position="570"/>
    </location>
</feature>
<accession>A0ABD0LZA3</accession>
<dbReference type="AlphaFoldDB" id="A0ABD0LZA3"/>
<feature type="region of interest" description="Disordered" evidence="1">
    <location>
        <begin position="458"/>
        <end position="570"/>
    </location>
</feature>
<organism evidence="2 3">
    <name type="scientific">Batillaria attramentaria</name>
    <dbReference type="NCBI Taxonomy" id="370345"/>
    <lineage>
        <taxon>Eukaryota</taxon>
        <taxon>Metazoa</taxon>
        <taxon>Spiralia</taxon>
        <taxon>Lophotrochozoa</taxon>
        <taxon>Mollusca</taxon>
        <taxon>Gastropoda</taxon>
        <taxon>Caenogastropoda</taxon>
        <taxon>Sorbeoconcha</taxon>
        <taxon>Cerithioidea</taxon>
        <taxon>Batillariidae</taxon>
        <taxon>Batillaria</taxon>
    </lineage>
</organism>
<feature type="compositionally biased region" description="Basic and acidic residues" evidence="1">
    <location>
        <begin position="251"/>
        <end position="261"/>
    </location>
</feature>
<feature type="compositionally biased region" description="Low complexity" evidence="1">
    <location>
        <begin position="314"/>
        <end position="327"/>
    </location>
</feature>
<protein>
    <submittedName>
        <fullName evidence="2">Uncharacterized protein</fullName>
    </submittedName>
</protein>
<feature type="region of interest" description="Disordered" evidence="1">
    <location>
        <begin position="598"/>
        <end position="648"/>
    </location>
</feature>
<evidence type="ECO:0000256" key="1">
    <source>
        <dbReference type="SAM" id="MobiDB-lite"/>
    </source>
</evidence>
<feature type="compositionally biased region" description="Polar residues" evidence="1">
    <location>
        <begin position="86"/>
        <end position="102"/>
    </location>
</feature>
<feature type="compositionally biased region" description="Basic residues" evidence="1">
    <location>
        <begin position="504"/>
        <end position="520"/>
    </location>
</feature>
<reference evidence="2 3" key="1">
    <citation type="journal article" date="2023" name="Sci. Data">
        <title>Genome assembly of the Korean intertidal mud-creeper Batillaria attramentaria.</title>
        <authorList>
            <person name="Patra A.K."/>
            <person name="Ho P.T."/>
            <person name="Jun S."/>
            <person name="Lee S.J."/>
            <person name="Kim Y."/>
            <person name="Won Y.J."/>
        </authorList>
    </citation>
    <scope>NUCLEOTIDE SEQUENCE [LARGE SCALE GENOMIC DNA]</scope>
    <source>
        <strain evidence="2">Wonlab-2016</strain>
    </source>
</reference>
<feature type="compositionally biased region" description="Low complexity" evidence="1">
    <location>
        <begin position="141"/>
        <end position="153"/>
    </location>
</feature>
<gene>
    <name evidence="2" type="ORF">BaRGS_00004329</name>
</gene>
<feature type="compositionally biased region" description="Low complexity" evidence="1">
    <location>
        <begin position="483"/>
        <end position="493"/>
    </location>
</feature>